<keyword evidence="3" id="KW-1185">Reference proteome</keyword>
<organism evidence="2 3">
    <name type="scientific">Lepeophtheirus salmonis</name>
    <name type="common">Salmon louse</name>
    <name type="synonym">Caligus salmonis</name>
    <dbReference type="NCBI Taxonomy" id="72036"/>
    <lineage>
        <taxon>Eukaryota</taxon>
        <taxon>Metazoa</taxon>
        <taxon>Ecdysozoa</taxon>
        <taxon>Arthropoda</taxon>
        <taxon>Crustacea</taxon>
        <taxon>Multicrustacea</taxon>
        <taxon>Hexanauplia</taxon>
        <taxon>Copepoda</taxon>
        <taxon>Siphonostomatoida</taxon>
        <taxon>Caligidae</taxon>
        <taxon>Lepeophtheirus</taxon>
    </lineage>
</organism>
<accession>A0A7R8H6C8</accession>
<feature type="domain" description="PiggyBac transposable element-derived protein" evidence="1">
    <location>
        <begin position="3"/>
        <end position="84"/>
    </location>
</feature>
<dbReference type="AlphaFoldDB" id="A0A7R8H6C8"/>
<dbReference type="Pfam" id="PF13843">
    <property type="entry name" value="DDE_Tnp_1_7"/>
    <property type="match status" value="2"/>
</dbReference>
<evidence type="ECO:0000259" key="1">
    <source>
        <dbReference type="Pfam" id="PF13843"/>
    </source>
</evidence>
<feature type="domain" description="PiggyBac transposable element-derived protein" evidence="1">
    <location>
        <begin position="92"/>
        <end position="205"/>
    </location>
</feature>
<dbReference type="Proteomes" id="UP000675881">
    <property type="component" value="Chromosome 3"/>
</dbReference>
<dbReference type="InterPro" id="IPR052638">
    <property type="entry name" value="PiggyBac_TE-derived"/>
</dbReference>
<proteinExistence type="predicted"/>
<sequence length="209" mass="24359">MGVLHFEDNMELSEDPFYKLCSLFQYLKHGLRAKRKKKVPEHCCMDEIMILYYGKHGDKRFIRGKPIRFGFKVWVASSSDGSLFHTKMLELKSGQHVVSDNLFTTISILKELTKKGIVATVTLREDRQQKAPLMSKVNMMKMERGYMGEVFTEHISLVKGKDNGPVTVISNKYHKHPLQRTIRWDKVKRKHLNVEMPNSISIYNKSWVV</sequence>
<reference evidence="2" key="1">
    <citation type="submission" date="2021-02" db="EMBL/GenBank/DDBJ databases">
        <authorList>
            <person name="Bekaert M."/>
        </authorList>
    </citation>
    <scope>NUCLEOTIDE SEQUENCE</scope>
    <source>
        <strain evidence="2">IoA-00</strain>
    </source>
</reference>
<protein>
    <submittedName>
        <fullName evidence="2">(salmon louse) hypothetical protein</fullName>
    </submittedName>
</protein>
<dbReference type="GO" id="GO:0043565">
    <property type="term" value="F:sequence-specific DNA binding"/>
    <property type="evidence" value="ECO:0007669"/>
    <property type="project" value="TreeGrafter"/>
</dbReference>
<dbReference type="OrthoDB" id="6378761at2759"/>
<evidence type="ECO:0000313" key="3">
    <source>
        <dbReference type="Proteomes" id="UP000675881"/>
    </source>
</evidence>
<dbReference type="EMBL" id="HG994582">
    <property type="protein sequence ID" value="CAF2899342.1"/>
    <property type="molecule type" value="Genomic_DNA"/>
</dbReference>
<dbReference type="PANTHER" id="PTHR47055:SF3">
    <property type="entry name" value="PHORBOL-ESTER_DAG-TYPE DOMAIN-CONTAINING PROTEIN"/>
    <property type="match status" value="1"/>
</dbReference>
<name>A0A7R8H6C8_LEPSM</name>
<dbReference type="InterPro" id="IPR029526">
    <property type="entry name" value="PGBD"/>
</dbReference>
<gene>
    <name evidence="2" type="ORF">LSAA_7612</name>
</gene>
<evidence type="ECO:0000313" key="2">
    <source>
        <dbReference type="EMBL" id="CAF2899342.1"/>
    </source>
</evidence>
<dbReference type="PANTHER" id="PTHR47055">
    <property type="entry name" value="DDE_TNP_1_7 DOMAIN-CONTAINING PROTEIN"/>
    <property type="match status" value="1"/>
</dbReference>